<evidence type="ECO:0000256" key="2">
    <source>
        <dbReference type="SAM" id="Phobius"/>
    </source>
</evidence>
<feature type="compositionally biased region" description="Low complexity" evidence="1">
    <location>
        <begin position="239"/>
        <end position="256"/>
    </location>
</feature>
<feature type="chain" id="PRO_5015545134" description="Fimbrial protein FimV" evidence="3">
    <location>
        <begin position="43"/>
        <end position="923"/>
    </location>
</feature>
<feature type="compositionally biased region" description="Basic and acidic residues" evidence="1">
    <location>
        <begin position="715"/>
        <end position="724"/>
    </location>
</feature>
<reference evidence="4 5" key="1">
    <citation type="submission" date="2018-03" db="EMBL/GenBank/DDBJ databases">
        <title>Whole genome analyses suggest that Burkholderia sensu lato contains two further novel genera in the rhizoxinica-symbiotica group Mycetohabitans gen. nov., and Trinickia gen. nov.: implications for the evolution of diazotrophy and nodulation in the Burkholderiaceae.</title>
        <authorList>
            <person name="Estrada De Los Santos P."/>
            <person name="Palmer M."/>
            <person name="Chavez-Ramirez B."/>
            <person name="Steenkamp E.T."/>
            <person name="Hirsch A.M."/>
            <person name="Manyaka P."/>
            <person name="Maluk M."/>
            <person name="Lafos M."/>
            <person name="Crook M."/>
            <person name="Gross E."/>
            <person name="Simon M.F."/>
            <person name="Bueno Dos Reis Junior F."/>
            <person name="Poole P.S."/>
            <person name="Venter S.N."/>
            <person name="James E.K."/>
        </authorList>
    </citation>
    <scope>NUCLEOTIDE SEQUENCE [LARGE SCALE GENOMIC DNA]</scope>
    <source>
        <strain evidence="4 5">JPY-366</strain>
    </source>
</reference>
<evidence type="ECO:0000256" key="3">
    <source>
        <dbReference type="SAM" id="SignalP"/>
    </source>
</evidence>
<evidence type="ECO:0000256" key="1">
    <source>
        <dbReference type="SAM" id="MobiDB-lite"/>
    </source>
</evidence>
<comment type="caution">
    <text evidence="4">The sequence shown here is derived from an EMBL/GenBank/DDBJ whole genome shotgun (WGS) entry which is preliminary data.</text>
</comment>
<feature type="signal peptide" evidence="3">
    <location>
        <begin position="1"/>
        <end position="42"/>
    </location>
</feature>
<feature type="region of interest" description="Disordered" evidence="1">
    <location>
        <begin position="524"/>
        <end position="724"/>
    </location>
</feature>
<name>A0A2T3XLQ5_9BURK</name>
<feature type="transmembrane region" description="Helical" evidence="2">
    <location>
        <begin position="395"/>
        <end position="416"/>
    </location>
</feature>
<dbReference type="Gene3D" id="1.20.58.2200">
    <property type="match status" value="1"/>
</dbReference>
<feature type="compositionally biased region" description="Polar residues" evidence="1">
    <location>
        <begin position="580"/>
        <end position="590"/>
    </location>
</feature>
<organism evidence="4 5">
    <name type="scientific">Trinickia symbiotica</name>
    <dbReference type="NCBI Taxonomy" id="863227"/>
    <lineage>
        <taxon>Bacteria</taxon>
        <taxon>Pseudomonadati</taxon>
        <taxon>Pseudomonadota</taxon>
        <taxon>Betaproteobacteria</taxon>
        <taxon>Burkholderiales</taxon>
        <taxon>Burkholderiaceae</taxon>
        <taxon>Trinickia</taxon>
    </lineage>
</organism>
<dbReference type="AlphaFoldDB" id="A0A2T3XLQ5"/>
<feature type="region of interest" description="Disordered" evidence="1">
    <location>
        <begin position="325"/>
        <end position="367"/>
    </location>
</feature>
<accession>A0A2T3XLQ5</accession>
<feature type="compositionally biased region" description="Low complexity" evidence="1">
    <location>
        <begin position="264"/>
        <end position="283"/>
    </location>
</feature>
<feature type="compositionally biased region" description="Low complexity" evidence="1">
    <location>
        <begin position="641"/>
        <end position="660"/>
    </location>
</feature>
<gene>
    <name evidence="4" type="ORF">C9I57_27625</name>
</gene>
<feature type="compositionally biased region" description="Basic and acidic residues" evidence="1">
    <location>
        <begin position="759"/>
        <end position="781"/>
    </location>
</feature>
<dbReference type="InterPro" id="IPR038440">
    <property type="entry name" value="FimV_C_sf"/>
</dbReference>
<protein>
    <recommendedName>
        <fullName evidence="6">Fimbrial protein FimV</fullName>
    </recommendedName>
</protein>
<evidence type="ECO:0000313" key="4">
    <source>
        <dbReference type="EMBL" id="PTB17462.1"/>
    </source>
</evidence>
<evidence type="ECO:0008006" key="6">
    <source>
        <dbReference type="Google" id="ProtNLM"/>
    </source>
</evidence>
<evidence type="ECO:0000313" key="5">
    <source>
        <dbReference type="Proteomes" id="UP000240638"/>
    </source>
</evidence>
<dbReference type="NCBIfam" id="TIGR03504">
    <property type="entry name" value="FimV_Cterm"/>
    <property type="match status" value="1"/>
</dbReference>
<dbReference type="Proteomes" id="UP000240638">
    <property type="component" value="Unassembled WGS sequence"/>
</dbReference>
<dbReference type="InterPro" id="IPR020011">
    <property type="entry name" value="FimV_C"/>
</dbReference>
<feature type="compositionally biased region" description="Basic and acidic residues" evidence="1">
    <location>
        <begin position="801"/>
        <end position="816"/>
    </location>
</feature>
<keyword evidence="2" id="KW-0812">Transmembrane</keyword>
<keyword evidence="2" id="KW-0472">Membrane</keyword>
<keyword evidence="3" id="KW-0732">Signal</keyword>
<sequence>MARNAFMTVRSTLRLRAVRVVARSTVAVCALLGAIGSSAARADDAASAASAATATATASAATQYTVKPGQSLNDVAIAATQSHDKAILARAAKAIFDANPSAFMRGDPSLMKLGAVLNVPPLDASGAPVAGGASASSAAGASAGAPGTAAATASHPASAGVAAGASAIAAQKAAGASAGQSVGASLAPASTTAAATTAAPASSAAQSTPHAQGKAASASAPLAASGITGHAWTGTIQSAPATSAQAPASGTGESPAVAPPAPAPASATGSTAVAPTPGAASSATGAAAAPVSAASAASTPHPRFSSLQQLLALKNRVLMDLQRHGFASKQSHESSASSENAVSGATGAPQGGSAPQAGMPPAAVHVPNARGSAAGEQFIGIGDYGIRVPHASIPVVAAVASAVVAALLVLAVGFSIGGRKRRAARAAASAEVAAAGGAASPQGSDAAKPFVADTSSQDPVEAEYLAALARTPTSKRALMGLAGHYAERRNIKGFDEIAQRIWHLSGGQGPNWLHIASLGRQLDPDNPLFAPSDEGREAAAPAVLEEREEGALPEHSAAAEQRQSADHDAESPLAEEALRDTSSSQEQASHSPAPDEVSATSPAAEAEQPAAHASEAIAQRDEQGSPLLEETHEASAEAVPDDASTVDASTADAAAEAEAAGVTPDGHGATEHAAQAEADNPPVANVSESEPPHTLLPAEAVDALNDLDMALPPRAEGHDSSRLHDVASAPDAAADDGAADSADEELERDEFLHSAVPEEQSHFGDSEIETARASDSGEHRAAAPAYEVPDANRIHDGQNAHEAHEVHEPSEPHGEPEGEPMPPPPAVAGLGAARFGGLNLAFDLDLPGDGQGSPTTVATPAQPMFSAEEIAKIARNKLELAHEYIALGDVGGARTLIHEVIESNDAGTRAEAHALLATLAPLS</sequence>
<feature type="compositionally biased region" description="Acidic residues" evidence="1">
    <location>
        <begin position="733"/>
        <end position="748"/>
    </location>
</feature>
<proteinExistence type="predicted"/>
<keyword evidence="2" id="KW-1133">Transmembrane helix</keyword>
<feature type="region of interest" description="Disordered" evidence="1">
    <location>
        <begin position="729"/>
        <end position="748"/>
    </location>
</feature>
<feature type="compositionally biased region" description="Basic and acidic residues" evidence="1">
    <location>
        <begin position="618"/>
        <end position="635"/>
    </location>
</feature>
<feature type="compositionally biased region" description="Low complexity" evidence="1">
    <location>
        <begin position="598"/>
        <end position="617"/>
    </location>
</feature>
<feature type="region of interest" description="Disordered" evidence="1">
    <location>
        <begin position="239"/>
        <end position="283"/>
    </location>
</feature>
<feature type="region of interest" description="Disordered" evidence="1">
    <location>
        <begin position="755"/>
        <end position="782"/>
    </location>
</feature>
<dbReference type="EMBL" id="PYUC01000018">
    <property type="protein sequence ID" value="PTB17462.1"/>
    <property type="molecule type" value="Genomic_DNA"/>
</dbReference>
<feature type="compositionally biased region" description="Low complexity" evidence="1">
    <location>
        <begin position="327"/>
        <end position="363"/>
    </location>
</feature>
<feature type="region of interest" description="Disordered" evidence="1">
    <location>
        <begin position="801"/>
        <end position="830"/>
    </location>
</feature>